<sequence length="62" mass="7254">DKMENERQIQRFMTEHPDFKPADFYALLPEPLRKASAREGHVTFYPNIDGVDGFFIAKLQKV</sequence>
<protein>
    <submittedName>
        <fullName evidence="7">16S rRNA (Cytosine(967)-C(5))-methyltransferase RsmB</fullName>
    </submittedName>
</protein>
<comment type="caution">
    <text evidence="7">The sequence shown here is derived from an EMBL/GenBank/DDBJ whole genome shotgun (WGS) entry which is preliminary data.</text>
</comment>
<dbReference type="Proteomes" id="UP000824111">
    <property type="component" value="Unassembled WGS sequence"/>
</dbReference>
<evidence type="ECO:0000256" key="5">
    <source>
        <dbReference type="PROSITE-ProRule" id="PRU01023"/>
    </source>
</evidence>
<name>A0A9D1LVM3_9FIRM</name>
<evidence type="ECO:0000313" key="7">
    <source>
        <dbReference type="EMBL" id="HIU48849.1"/>
    </source>
</evidence>
<dbReference type="GO" id="GO:0032259">
    <property type="term" value="P:methylation"/>
    <property type="evidence" value="ECO:0007669"/>
    <property type="project" value="UniProtKB-KW"/>
</dbReference>
<dbReference type="AlphaFoldDB" id="A0A9D1LVM3"/>
<feature type="binding site" evidence="5">
    <location>
        <position position="1"/>
    </location>
    <ligand>
        <name>S-adenosyl-L-methionine</name>
        <dbReference type="ChEBI" id="CHEBI:59789"/>
    </ligand>
</feature>
<accession>A0A9D1LVM3</accession>
<dbReference type="InterPro" id="IPR029063">
    <property type="entry name" value="SAM-dependent_MTases_sf"/>
</dbReference>
<reference evidence="7" key="2">
    <citation type="journal article" date="2021" name="PeerJ">
        <title>Extensive microbial diversity within the chicken gut microbiome revealed by metagenomics and culture.</title>
        <authorList>
            <person name="Gilroy R."/>
            <person name="Ravi A."/>
            <person name="Getino M."/>
            <person name="Pursley I."/>
            <person name="Horton D.L."/>
            <person name="Alikhan N.F."/>
            <person name="Baker D."/>
            <person name="Gharbi K."/>
            <person name="Hall N."/>
            <person name="Watson M."/>
            <person name="Adriaenssens E.M."/>
            <person name="Foster-Nyarko E."/>
            <person name="Jarju S."/>
            <person name="Secka A."/>
            <person name="Antonio M."/>
            <person name="Oren A."/>
            <person name="Chaudhuri R.R."/>
            <person name="La Ragione R."/>
            <person name="Hildebrand F."/>
            <person name="Pallen M.J."/>
        </authorList>
    </citation>
    <scope>NUCLEOTIDE SEQUENCE</scope>
    <source>
        <strain evidence="7">ChiSjej4B22-9803</strain>
    </source>
</reference>
<dbReference type="InterPro" id="IPR049560">
    <property type="entry name" value="MeTrfase_RsmB-F_NOP2_cat"/>
</dbReference>
<reference evidence="7" key="1">
    <citation type="submission" date="2020-10" db="EMBL/GenBank/DDBJ databases">
        <authorList>
            <person name="Gilroy R."/>
        </authorList>
    </citation>
    <scope>NUCLEOTIDE SEQUENCE</scope>
    <source>
        <strain evidence="7">ChiSjej4B22-9803</strain>
    </source>
</reference>
<organism evidence="7 8">
    <name type="scientific">Candidatus Avimonoglobus intestinipullorum</name>
    <dbReference type="NCBI Taxonomy" id="2840699"/>
    <lineage>
        <taxon>Bacteria</taxon>
        <taxon>Bacillati</taxon>
        <taxon>Bacillota</taxon>
        <taxon>Clostridia</taxon>
        <taxon>Eubacteriales</taxon>
        <taxon>Candidatus Avimonoglobus</taxon>
    </lineage>
</organism>
<keyword evidence="3 5" id="KW-0949">S-adenosyl-L-methionine</keyword>
<evidence type="ECO:0000313" key="8">
    <source>
        <dbReference type="Proteomes" id="UP000824111"/>
    </source>
</evidence>
<dbReference type="SUPFAM" id="SSF53335">
    <property type="entry name" value="S-adenosyl-L-methionine-dependent methyltransferases"/>
    <property type="match status" value="1"/>
</dbReference>
<proteinExistence type="inferred from homology"/>
<dbReference type="GO" id="GO:0003723">
    <property type="term" value="F:RNA binding"/>
    <property type="evidence" value="ECO:0007669"/>
    <property type="project" value="UniProtKB-UniRule"/>
</dbReference>
<evidence type="ECO:0000256" key="3">
    <source>
        <dbReference type="ARBA" id="ARBA00022691"/>
    </source>
</evidence>
<comment type="similarity">
    <text evidence="5">Belongs to the class I-like SAM-binding methyltransferase superfamily. RsmB/NOP family.</text>
</comment>
<comment type="caution">
    <text evidence="5">Lacks conserved residue(s) required for the propagation of feature annotation.</text>
</comment>
<feature type="non-terminal residue" evidence="7">
    <location>
        <position position="1"/>
    </location>
</feature>
<dbReference type="GO" id="GO:0008168">
    <property type="term" value="F:methyltransferase activity"/>
    <property type="evidence" value="ECO:0007669"/>
    <property type="project" value="UniProtKB-KW"/>
</dbReference>
<keyword evidence="1 5" id="KW-0489">Methyltransferase</keyword>
<keyword evidence="2 5" id="KW-0808">Transferase</keyword>
<evidence type="ECO:0000256" key="4">
    <source>
        <dbReference type="ARBA" id="ARBA00022884"/>
    </source>
</evidence>
<dbReference type="Gene3D" id="3.40.50.150">
    <property type="entry name" value="Vaccinia Virus protein VP39"/>
    <property type="match status" value="1"/>
</dbReference>
<dbReference type="Pfam" id="PF01189">
    <property type="entry name" value="Methyltr_RsmB-F"/>
    <property type="match status" value="1"/>
</dbReference>
<dbReference type="PROSITE" id="PS51686">
    <property type="entry name" value="SAM_MT_RSMB_NOP"/>
    <property type="match status" value="1"/>
</dbReference>
<dbReference type="InterPro" id="IPR001678">
    <property type="entry name" value="MeTrfase_RsmB-F_NOP2_dom"/>
</dbReference>
<gene>
    <name evidence="7" type="ORF">IAB04_05750</name>
</gene>
<evidence type="ECO:0000259" key="6">
    <source>
        <dbReference type="PROSITE" id="PS51686"/>
    </source>
</evidence>
<evidence type="ECO:0000256" key="2">
    <source>
        <dbReference type="ARBA" id="ARBA00022679"/>
    </source>
</evidence>
<dbReference type="EMBL" id="DVND01000150">
    <property type="protein sequence ID" value="HIU48849.1"/>
    <property type="molecule type" value="Genomic_DNA"/>
</dbReference>
<keyword evidence="4 5" id="KW-0694">RNA-binding</keyword>
<feature type="domain" description="SAM-dependent MTase RsmB/NOP-type" evidence="6">
    <location>
        <begin position="1"/>
        <end position="62"/>
    </location>
</feature>
<evidence type="ECO:0000256" key="1">
    <source>
        <dbReference type="ARBA" id="ARBA00022603"/>
    </source>
</evidence>